<proteinExistence type="predicted"/>
<organism evidence="1 2">
    <name type="scientific">Arctium lappa</name>
    <name type="common">Greater burdock</name>
    <name type="synonym">Lappa major</name>
    <dbReference type="NCBI Taxonomy" id="4217"/>
    <lineage>
        <taxon>Eukaryota</taxon>
        <taxon>Viridiplantae</taxon>
        <taxon>Streptophyta</taxon>
        <taxon>Embryophyta</taxon>
        <taxon>Tracheophyta</taxon>
        <taxon>Spermatophyta</taxon>
        <taxon>Magnoliopsida</taxon>
        <taxon>eudicotyledons</taxon>
        <taxon>Gunneridae</taxon>
        <taxon>Pentapetalae</taxon>
        <taxon>asterids</taxon>
        <taxon>campanulids</taxon>
        <taxon>Asterales</taxon>
        <taxon>Asteraceae</taxon>
        <taxon>Carduoideae</taxon>
        <taxon>Cardueae</taxon>
        <taxon>Arctiinae</taxon>
        <taxon>Arctium</taxon>
    </lineage>
</organism>
<name>A0ACB8Z5D0_ARCLA</name>
<evidence type="ECO:0000313" key="1">
    <source>
        <dbReference type="EMBL" id="KAI3692818.1"/>
    </source>
</evidence>
<sequence>MIHPNRSAEINKGVSMLLIVGLYEWAAKGGFDVFYFTTKIGILYNVCDMHRLSIYTAVSASGPLPFGVGLCSDSLYRWRLDYQKCIDIILSKVQTCYKMISNFCISFSWIHRLGKKRFVDDLLFNLMNCLALL</sequence>
<gene>
    <name evidence="1" type="ORF">L6452_32642</name>
</gene>
<comment type="caution">
    <text evidence="1">The sequence shown here is derived from an EMBL/GenBank/DDBJ whole genome shotgun (WGS) entry which is preliminary data.</text>
</comment>
<reference evidence="1 2" key="2">
    <citation type="journal article" date="2022" name="Mol. Ecol. Resour.">
        <title>The genomes of chicory, endive, great burdock and yacon provide insights into Asteraceae paleo-polyploidization history and plant inulin production.</title>
        <authorList>
            <person name="Fan W."/>
            <person name="Wang S."/>
            <person name="Wang H."/>
            <person name="Wang A."/>
            <person name="Jiang F."/>
            <person name="Liu H."/>
            <person name="Zhao H."/>
            <person name="Xu D."/>
            <person name="Zhang Y."/>
        </authorList>
    </citation>
    <scope>NUCLEOTIDE SEQUENCE [LARGE SCALE GENOMIC DNA]</scope>
    <source>
        <strain evidence="2">cv. Niubang</strain>
    </source>
</reference>
<dbReference type="Proteomes" id="UP001055879">
    <property type="component" value="Linkage Group LG11"/>
</dbReference>
<dbReference type="EMBL" id="CM042057">
    <property type="protein sequence ID" value="KAI3692818.1"/>
    <property type="molecule type" value="Genomic_DNA"/>
</dbReference>
<accession>A0ACB8Z5D0</accession>
<protein>
    <submittedName>
        <fullName evidence="1">Uncharacterized protein</fullName>
    </submittedName>
</protein>
<keyword evidence="2" id="KW-1185">Reference proteome</keyword>
<evidence type="ECO:0000313" key="2">
    <source>
        <dbReference type="Proteomes" id="UP001055879"/>
    </source>
</evidence>
<reference evidence="2" key="1">
    <citation type="journal article" date="2022" name="Mol. Ecol. Resour.">
        <title>The genomes of chicory, endive, great burdock and yacon provide insights into Asteraceae palaeo-polyploidization history and plant inulin production.</title>
        <authorList>
            <person name="Fan W."/>
            <person name="Wang S."/>
            <person name="Wang H."/>
            <person name="Wang A."/>
            <person name="Jiang F."/>
            <person name="Liu H."/>
            <person name="Zhao H."/>
            <person name="Xu D."/>
            <person name="Zhang Y."/>
        </authorList>
    </citation>
    <scope>NUCLEOTIDE SEQUENCE [LARGE SCALE GENOMIC DNA]</scope>
    <source>
        <strain evidence="2">cv. Niubang</strain>
    </source>
</reference>